<dbReference type="Proteomes" id="UP000214610">
    <property type="component" value="Unassembled WGS sequence"/>
</dbReference>
<dbReference type="RefSeq" id="WP_066593168.1">
    <property type="nucleotide sequence ID" value="NZ_CAJTBZ010000049.1"/>
</dbReference>
<dbReference type="AlphaFoldDB" id="A0A227KNQ2"/>
<accession>A0A227KNQ2</accession>
<sequence>MSYEKMTSEASDYREVAEDMLAAGLTCMQVSQILPVKRRTVIDWGHLKTHGRKENFLERMGLEREAFKPIVVAFIGSGWGYRSLSKFLDLNLWFVRDVARDYRRGTLKGGHDA</sequence>
<comment type="caution">
    <text evidence="1">The sequence shown here is derived from an EMBL/GenBank/DDBJ whole genome shotgun (WGS) entry which is preliminary data.</text>
</comment>
<name>A0A227KNQ2_9BURK</name>
<protein>
    <submittedName>
        <fullName evidence="1">Uncharacterized protein</fullName>
    </submittedName>
</protein>
<reference evidence="2" key="1">
    <citation type="submission" date="2017-05" db="EMBL/GenBank/DDBJ databases">
        <title>Improved OligoMM genomes.</title>
        <authorList>
            <person name="Garzetti D."/>
        </authorList>
    </citation>
    <scope>NUCLEOTIDE SEQUENCE [LARGE SCALE GENOMIC DNA]</scope>
    <source>
        <strain evidence="2">YL45</strain>
    </source>
</reference>
<dbReference type="GeneID" id="78361624"/>
<proteinExistence type="predicted"/>
<dbReference type="EMBL" id="NHMP01000003">
    <property type="protein sequence ID" value="OXE49719.1"/>
    <property type="molecule type" value="Genomic_DNA"/>
</dbReference>
<keyword evidence="2" id="KW-1185">Reference proteome</keyword>
<gene>
    <name evidence="1" type="ORF">ADH67_06225</name>
</gene>
<evidence type="ECO:0000313" key="1">
    <source>
        <dbReference type="EMBL" id="OXE49719.1"/>
    </source>
</evidence>
<evidence type="ECO:0000313" key="2">
    <source>
        <dbReference type="Proteomes" id="UP000214610"/>
    </source>
</evidence>
<organism evidence="1 2">
    <name type="scientific">Turicimonas muris</name>
    <dbReference type="NCBI Taxonomy" id="1796652"/>
    <lineage>
        <taxon>Bacteria</taxon>
        <taxon>Pseudomonadati</taxon>
        <taxon>Pseudomonadota</taxon>
        <taxon>Betaproteobacteria</taxon>
        <taxon>Burkholderiales</taxon>
        <taxon>Sutterellaceae</taxon>
        <taxon>Turicimonas</taxon>
    </lineage>
</organism>